<dbReference type="AlphaFoldDB" id="A0A1T5KGD4"/>
<keyword evidence="2" id="KW-1185">Reference proteome</keyword>
<accession>A0A1T5KGD4</accession>
<sequence>MLKYRLLYFVCIEYTTSVHNGTVHALKVNIEGAQMPWKSSFILWSHF</sequence>
<gene>
    <name evidence="1" type="ORF">SAMN05660236_2168</name>
</gene>
<evidence type="ECO:0000313" key="2">
    <source>
        <dbReference type="Proteomes" id="UP000190961"/>
    </source>
</evidence>
<reference evidence="1 2" key="1">
    <citation type="submission" date="2017-02" db="EMBL/GenBank/DDBJ databases">
        <authorList>
            <person name="Peterson S.W."/>
        </authorList>
    </citation>
    <scope>NUCLEOTIDE SEQUENCE [LARGE SCALE GENOMIC DNA]</scope>
    <source>
        <strain evidence="1 2">DSM 25262</strain>
    </source>
</reference>
<proteinExistence type="predicted"/>
<dbReference type="STRING" id="688867.SAMN05660236_2168"/>
<evidence type="ECO:0000313" key="1">
    <source>
        <dbReference type="EMBL" id="SKC62796.1"/>
    </source>
</evidence>
<protein>
    <submittedName>
        <fullName evidence="1">Uncharacterized protein</fullName>
    </submittedName>
</protein>
<name>A0A1T5KGD4_9BACT</name>
<dbReference type="Proteomes" id="UP000190961">
    <property type="component" value="Unassembled WGS sequence"/>
</dbReference>
<organism evidence="1 2">
    <name type="scientific">Ohtaekwangia koreensis</name>
    <dbReference type="NCBI Taxonomy" id="688867"/>
    <lineage>
        <taxon>Bacteria</taxon>
        <taxon>Pseudomonadati</taxon>
        <taxon>Bacteroidota</taxon>
        <taxon>Cytophagia</taxon>
        <taxon>Cytophagales</taxon>
        <taxon>Fulvivirgaceae</taxon>
        <taxon>Ohtaekwangia</taxon>
    </lineage>
</organism>
<dbReference type="EMBL" id="FUZU01000001">
    <property type="protein sequence ID" value="SKC62796.1"/>
    <property type="molecule type" value="Genomic_DNA"/>
</dbReference>